<comment type="caution">
    <text evidence="6">The sequence shown here is derived from an EMBL/GenBank/DDBJ whole genome shotgun (WGS) entry which is preliminary data.</text>
</comment>
<reference evidence="7" key="1">
    <citation type="journal article" date="2019" name="Int. J. Syst. Evol. Microbiol.">
        <title>The Global Catalogue of Microorganisms (GCM) 10K type strain sequencing project: providing services to taxonomists for standard genome sequencing and annotation.</title>
        <authorList>
            <consortium name="The Broad Institute Genomics Platform"/>
            <consortium name="The Broad Institute Genome Sequencing Center for Infectious Disease"/>
            <person name="Wu L."/>
            <person name="Ma J."/>
        </authorList>
    </citation>
    <scope>NUCLEOTIDE SEQUENCE [LARGE SCALE GENOMIC DNA]</scope>
    <source>
        <strain evidence="7">JCM 17388</strain>
    </source>
</reference>
<gene>
    <name evidence="6" type="ORF">GCM10022252_73810</name>
</gene>
<comment type="similarity">
    <text evidence="1">Belongs to the LysR transcriptional regulatory family.</text>
</comment>
<dbReference type="SUPFAM" id="SSF53850">
    <property type="entry name" value="Periplasmic binding protein-like II"/>
    <property type="match status" value="1"/>
</dbReference>
<evidence type="ECO:0000256" key="4">
    <source>
        <dbReference type="ARBA" id="ARBA00023163"/>
    </source>
</evidence>
<proteinExistence type="inferred from homology"/>
<dbReference type="Proteomes" id="UP001501251">
    <property type="component" value="Unassembled WGS sequence"/>
</dbReference>
<protein>
    <submittedName>
        <fullName evidence="6">LysR family transcriptional regulator</fullName>
    </submittedName>
</protein>
<evidence type="ECO:0000259" key="5">
    <source>
        <dbReference type="PROSITE" id="PS50931"/>
    </source>
</evidence>
<dbReference type="InterPro" id="IPR005119">
    <property type="entry name" value="LysR_subst-bd"/>
</dbReference>
<evidence type="ECO:0000256" key="3">
    <source>
        <dbReference type="ARBA" id="ARBA00023125"/>
    </source>
</evidence>
<dbReference type="PRINTS" id="PR00039">
    <property type="entry name" value="HTHLYSR"/>
</dbReference>
<dbReference type="Pfam" id="PF00126">
    <property type="entry name" value="HTH_1"/>
    <property type="match status" value="1"/>
</dbReference>
<dbReference type="InterPro" id="IPR000847">
    <property type="entry name" value="LysR_HTH_N"/>
</dbReference>
<keyword evidence="3" id="KW-0238">DNA-binding</keyword>
<sequence length="303" mass="32698">MDSGIELRHFRYVLAVAEEGTFTAAAARLGMTQPALSRAIRALEQVMGTALFERGHHGATLTEAGKTFRDDARAVDALARKALNRTGQRSNGPRHLRITARGCDVGTLETLVASYNSTRGDHAPARGAIVGLQTRVEEVHAGEADATLMRSPDDLSGLDSDVVRTDPRVALLPNAHPLATRRMIKRADLVDETFTLWSGHTPEQIAYWTATDLARHGWRPGPTVSDAAQFGACIRLGESVGFIAADLLPEMVLTGISVVPVADISVSELRIAWPRSATSRDIAHFVRHATSTAEDCPPLSRIT</sequence>
<dbReference type="PANTHER" id="PTHR30346">
    <property type="entry name" value="TRANSCRIPTIONAL DUAL REGULATOR HCAR-RELATED"/>
    <property type="match status" value="1"/>
</dbReference>
<keyword evidence="4" id="KW-0804">Transcription</keyword>
<dbReference type="Pfam" id="PF03466">
    <property type="entry name" value="LysR_substrate"/>
    <property type="match status" value="1"/>
</dbReference>
<dbReference type="Gene3D" id="3.40.190.10">
    <property type="entry name" value="Periplasmic binding protein-like II"/>
    <property type="match status" value="2"/>
</dbReference>
<dbReference type="PANTHER" id="PTHR30346:SF0">
    <property type="entry name" value="HCA OPERON TRANSCRIPTIONAL ACTIVATOR HCAR"/>
    <property type="match status" value="1"/>
</dbReference>
<dbReference type="RefSeq" id="WP_344922955.1">
    <property type="nucleotide sequence ID" value="NZ_BAABAQ010000019.1"/>
</dbReference>
<feature type="domain" description="HTH lysR-type" evidence="5">
    <location>
        <begin position="5"/>
        <end position="62"/>
    </location>
</feature>
<organism evidence="6 7">
    <name type="scientific">Streptosporangium oxazolinicum</name>
    <dbReference type="NCBI Taxonomy" id="909287"/>
    <lineage>
        <taxon>Bacteria</taxon>
        <taxon>Bacillati</taxon>
        <taxon>Actinomycetota</taxon>
        <taxon>Actinomycetes</taxon>
        <taxon>Streptosporangiales</taxon>
        <taxon>Streptosporangiaceae</taxon>
        <taxon>Streptosporangium</taxon>
    </lineage>
</organism>
<dbReference type="InterPro" id="IPR036390">
    <property type="entry name" value="WH_DNA-bd_sf"/>
</dbReference>
<dbReference type="Gene3D" id="1.10.10.10">
    <property type="entry name" value="Winged helix-like DNA-binding domain superfamily/Winged helix DNA-binding domain"/>
    <property type="match status" value="1"/>
</dbReference>
<dbReference type="SUPFAM" id="SSF46785">
    <property type="entry name" value="Winged helix' DNA-binding domain"/>
    <property type="match status" value="1"/>
</dbReference>
<evidence type="ECO:0000313" key="7">
    <source>
        <dbReference type="Proteomes" id="UP001501251"/>
    </source>
</evidence>
<keyword evidence="7" id="KW-1185">Reference proteome</keyword>
<dbReference type="EMBL" id="BAABAQ010000019">
    <property type="protein sequence ID" value="GAA4208545.1"/>
    <property type="molecule type" value="Genomic_DNA"/>
</dbReference>
<evidence type="ECO:0000313" key="6">
    <source>
        <dbReference type="EMBL" id="GAA4208545.1"/>
    </source>
</evidence>
<evidence type="ECO:0000256" key="2">
    <source>
        <dbReference type="ARBA" id="ARBA00023015"/>
    </source>
</evidence>
<accession>A0ABP8BJV1</accession>
<dbReference type="InterPro" id="IPR036388">
    <property type="entry name" value="WH-like_DNA-bd_sf"/>
</dbReference>
<dbReference type="PROSITE" id="PS50931">
    <property type="entry name" value="HTH_LYSR"/>
    <property type="match status" value="1"/>
</dbReference>
<evidence type="ECO:0000256" key="1">
    <source>
        <dbReference type="ARBA" id="ARBA00009437"/>
    </source>
</evidence>
<keyword evidence="2" id="KW-0805">Transcription regulation</keyword>
<name>A0ABP8BJV1_9ACTN</name>